<dbReference type="PANTHER" id="PTHR14871:SF1">
    <property type="entry name" value="DYNEIN REGULATORY COMPLEX PROTEIN 9"/>
    <property type="match status" value="1"/>
</dbReference>
<dbReference type="PROSITE" id="PS50096">
    <property type="entry name" value="IQ"/>
    <property type="match status" value="2"/>
</dbReference>
<sequence>MLTVTSSITINSASWGRASDISLDTSKTSSGVRSIYFDKCSLPYFKACMFATVIEDAMTQLRILEESNNEMRIVKTMAEMNKLLSNKFGVQQKPVPDDLDEIDRKKLGSMDYKLEKLERDRKFVLKVLSDVYLDLSKHRSCQNLADHVCRITSKYQSYYRLIEEETKNKMLRRDLNRQLRQQRNHTKSVTYDTHMIIENLKNRVDDASLNVEVRSRYIANWQNARYEQNSQKIKFTESPSIQSIEYHKQRTEQEHRVHSEVELLISIFINETLDKVEHWMVKYEKDTEKMDLKIQIMMNNYENIQKRRFALEEKLKSQAEEINKWVEFKQKREEVRLYREKMHNAAVTVQAWWRGLLVRYELGPYKPKKRPPPPENKKKKNLSYLQASFFATVLEDTITQMRILVECNNELRIIKTNTDMKILLPLKYGVVQPKVTDELESIDPHDLGCNEYKLNKLDSDRNYLIDVIKKTYLDLSLHNRYEALVDFVNNLVDTESYRVRVADDETKNKSLRHELNKQLRQQRNHIKSVIYDTDAVIEKLKNIVEDAALNAEIESRYIDNWQRARSEQHVQTIADKEESPTHTIEHYKQRADHEQRVHTEVELLINIIINETLQKVEDWMNKYDKDMEHIDLKIQIKKNEYQNEYDRRVGLEETIETHDKEMKDWNHFKEEREKARLYREKMTKSAITVQAWWRGLLVRRELGPYKVAKKPKGGAKKK</sequence>
<keyword evidence="5" id="KW-0282">Flagellum</keyword>
<dbReference type="GO" id="GO:0044782">
    <property type="term" value="P:cilium organization"/>
    <property type="evidence" value="ECO:0007669"/>
    <property type="project" value="TreeGrafter"/>
</dbReference>
<dbReference type="CDD" id="cd23766">
    <property type="entry name" value="IQCG"/>
    <property type="match status" value="1"/>
</dbReference>
<protein>
    <recommendedName>
        <fullName evidence="3">Dynein regulatory complex protein 9</fullName>
    </recommendedName>
    <alternativeName>
        <fullName evidence="9">IQ domain-containing protein G</fullName>
    </alternativeName>
</protein>
<dbReference type="GO" id="GO:0005737">
    <property type="term" value="C:cytoplasm"/>
    <property type="evidence" value="ECO:0007669"/>
    <property type="project" value="TreeGrafter"/>
</dbReference>
<comment type="caution">
    <text evidence="11">The sequence shown here is derived from an EMBL/GenBank/DDBJ whole genome shotgun (WGS) entry which is preliminary data.</text>
</comment>
<keyword evidence="10" id="KW-0175">Coiled coil</keyword>
<evidence type="ECO:0000256" key="3">
    <source>
        <dbReference type="ARBA" id="ARBA00013738"/>
    </source>
</evidence>
<proteinExistence type="inferred from homology"/>
<reference evidence="11 12" key="1">
    <citation type="submission" date="2023-11" db="EMBL/GenBank/DDBJ databases">
        <authorList>
            <person name="Okamura Y."/>
        </authorList>
    </citation>
    <scope>NUCLEOTIDE SEQUENCE [LARGE SCALE GENOMIC DNA]</scope>
</reference>
<organism evidence="11 12">
    <name type="scientific">Leptosia nina</name>
    <dbReference type="NCBI Taxonomy" id="320188"/>
    <lineage>
        <taxon>Eukaryota</taxon>
        <taxon>Metazoa</taxon>
        <taxon>Ecdysozoa</taxon>
        <taxon>Arthropoda</taxon>
        <taxon>Hexapoda</taxon>
        <taxon>Insecta</taxon>
        <taxon>Pterygota</taxon>
        <taxon>Neoptera</taxon>
        <taxon>Endopterygota</taxon>
        <taxon>Lepidoptera</taxon>
        <taxon>Glossata</taxon>
        <taxon>Ditrysia</taxon>
        <taxon>Papilionoidea</taxon>
        <taxon>Pieridae</taxon>
        <taxon>Pierinae</taxon>
        <taxon>Leptosia</taxon>
    </lineage>
</organism>
<evidence type="ECO:0000313" key="11">
    <source>
        <dbReference type="EMBL" id="CAK1551012.1"/>
    </source>
</evidence>
<evidence type="ECO:0000256" key="2">
    <source>
        <dbReference type="ARBA" id="ARBA00008222"/>
    </source>
</evidence>
<dbReference type="SMART" id="SM00015">
    <property type="entry name" value="IQ"/>
    <property type="match status" value="2"/>
</dbReference>
<dbReference type="AlphaFoldDB" id="A0AAV1JNI2"/>
<dbReference type="EMBL" id="CAVLEF010000105">
    <property type="protein sequence ID" value="CAK1551012.1"/>
    <property type="molecule type" value="Genomic_DNA"/>
</dbReference>
<evidence type="ECO:0000256" key="6">
    <source>
        <dbReference type="ARBA" id="ARBA00023069"/>
    </source>
</evidence>
<dbReference type="InterPro" id="IPR000048">
    <property type="entry name" value="IQ_motif_EF-hand-BS"/>
</dbReference>
<evidence type="ECO:0000256" key="1">
    <source>
        <dbReference type="ARBA" id="ARBA00004611"/>
    </source>
</evidence>
<evidence type="ECO:0000256" key="10">
    <source>
        <dbReference type="SAM" id="Coils"/>
    </source>
</evidence>
<keyword evidence="6" id="KW-0969">Cilium</keyword>
<keyword evidence="7" id="KW-0206">Cytoskeleton</keyword>
<name>A0AAV1JNI2_9NEOP</name>
<evidence type="ECO:0000256" key="9">
    <source>
        <dbReference type="ARBA" id="ARBA00032183"/>
    </source>
</evidence>
<evidence type="ECO:0000256" key="4">
    <source>
        <dbReference type="ARBA" id="ARBA00022490"/>
    </source>
</evidence>
<keyword evidence="4" id="KW-0963">Cytoplasm</keyword>
<gene>
    <name evidence="11" type="ORF">LNINA_LOCUS10191</name>
</gene>
<dbReference type="PANTHER" id="PTHR14871">
    <property type="entry name" value="DYNEIN REGULATORY COMPLEX PROTEIN 9"/>
    <property type="match status" value="1"/>
</dbReference>
<comment type="subcellular location">
    <subcellularLocation>
        <location evidence="1">Cytoplasm</location>
        <location evidence="1">Cytoskeleton</location>
        <location evidence="1">Flagellum axoneme</location>
    </subcellularLocation>
</comment>
<dbReference type="InterPro" id="IPR042618">
    <property type="entry name" value="IQCG"/>
</dbReference>
<feature type="coiled-coil region" evidence="10">
    <location>
        <begin position="294"/>
        <end position="321"/>
    </location>
</feature>
<dbReference type="GO" id="GO:0031514">
    <property type="term" value="C:motile cilium"/>
    <property type="evidence" value="ECO:0007669"/>
    <property type="project" value="TreeGrafter"/>
</dbReference>
<evidence type="ECO:0000256" key="7">
    <source>
        <dbReference type="ARBA" id="ARBA00023212"/>
    </source>
</evidence>
<keyword evidence="8" id="KW-0966">Cell projection</keyword>
<dbReference type="Pfam" id="PF00612">
    <property type="entry name" value="IQ"/>
    <property type="match status" value="2"/>
</dbReference>
<dbReference type="Proteomes" id="UP001497472">
    <property type="component" value="Unassembled WGS sequence"/>
</dbReference>
<accession>A0AAV1JNI2</accession>
<comment type="similarity">
    <text evidence="2">Belongs to the DRC9 family.</text>
</comment>
<evidence type="ECO:0000256" key="5">
    <source>
        <dbReference type="ARBA" id="ARBA00022846"/>
    </source>
</evidence>
<evidence type="ECO:0000313" key="12">
    <source>
        <dbReference type="Proteomes" id="UP001497472"/>
    </source>
</evidence>
<keyword evidence="12" id="KW-1185">Reference proteome</keyword>
<evidence type="ECO:0000256" key="8">
    <source>
        <dbReference type="ARBA" id="ARBA00023273"/>
    </source>
</evidence>